<gene>
    <name evidence="2" type="ORF">CSUB01_01533</name>
</gene>
<protein>
    <recommendedName>
        <fullName evidence="4">Diaminohydroxyphosphoribosylamino-pyrimidine deaminase</fullName>
    </recommendedName>
</protein>
<organism evidence="2 3">
    <name type="scientific">Colletotrichum sublineola</name>
    <name type="common">Sorghum anthracnose fungus</name>
    <dbReference type="NCBI Taxonomy" id="1173701"/>
    <lineage>
        <taxon>Eukaryota</taxon>
        <taxon>Fungi</taxon>
        <taxon>Dikarya</taxon>
        <taxon>Ascomycota</taxon>
        <taxon>Pezizomycotina</taxon>
        <taxon>Sordariomycetes</taxon>
        <taxon>Hypocreomycetidae</taxon>
        <taxon>Glomerellales</taxon>
        <taxon>Glomerellaceae</taxon>
        <taxon>Colletotrichum</taxon>
        <taxon>Colletotrichum graminicola species complex</taxon>
    </lineage>
</organism>
<keyword evidence="3" id="KW-1185">Reference proteome</keyword>
<comment type="caution">
    <text evidence="2">The sequence shown here is derived from an EMBL/GenBank/DDBJ whole genome shotgun (WGS) entry which is preliminary data.</text>
</comment>
<dbReference type="eggNOG" id="KOG1018">
    <property type="taxonomic scope" value="Eukaryota"/>
</dbReference>
<evidence type="ECO:0000313" key="3">
    <source>
        <dbReference type="Proteomes" id="UP000027238"/>
    </source>
</evidence>
<dbReference type="EMBL" id="JMSE01000969">
    <property type="protein sequence ID" value="KDN66082.1"/>
    <property type="molecule type" value="Genomic_DNA"/>
</dbReference>
<evidence type="ECO:0000256" key="1">
    <source>
        <dbReference type="SAM" id="MobiDB-lite"/>
    </source>
</evidence>
<accession>A0A066XAW5</accession>
<reference evidence="3" key="1">
    <citation type="journal article" date="2014" name="Genome Announc.">
        <title>Draft genome sequence of Colletotrichum sublineola, a destructive pathogen of cultivated sorghum.</title>
        <authorList>
            <person name="Baroncelli R."/>
            <person name="Sanz-Martin J.M."/>
            <person name="Rech G.E."/>
            <person name="Sukno S.A."/>
            <person name="Thon M.R."/>
        </authorList>
    </citation>
    <scope>NUCLEOTIDE SEQUENCE [LARGE SCALE GENOMIC DNA]</scope>
    <source>
        <strain evidence="3">TX430BB</strain>
    </source>
</reference>
<dbReference type="OMA" id="ACDTIYN"/>
<feature type="region of interest" description="Disordered" evidence="1">
    <location>
        <begin position="175"/>
        <end position="209"/>
    </location>
</feature>
<name>A0A066XAW5_COLSU</name>
<sequence length="368" mass="40190">MLLLLFPPLPETFFLFSHEFRSSNLGMIDPKAAELSLTIAGRDFTIHQSPAILSSTRAGGTTGAGEYLHALLTKLPSPNLTGSFASYLNAFISSISLQTNTLHAVLWKVTPLFATYLSSPSSLFNPIFHPSSTILELGCGISPLTALLLAPRVSRYILTDQPYVARMIQQNLETNPLPKSTSSSSSKFSSSSRRKKAGAANPSSSSLSPGPGVIAFHPLDWELDTPDPSLTGSLAVRSFDALICCDCIYNEALVGPLVSATADLARLRLRDQEDKADARDAAVSSGDHHYSAYSTTTMKTTTTDRSEPCVCIVAQQLRSPDVFEEWARAFHREFRVWRVPSALLPEELRIESEFVVHVGILREARVDF</sequence>
<feature type="compositionally biased region" description="Low complexity" evidence="1">
    <location>
        <begin position="198"/>
        <end position="209"/>
    </location>
</feature>
<dbReference type="Gene3D" id="3.40.50.150">
    <property type="entry name" value="Vaccinia Virus protein VP39"/>
    <property type="match status" value="1"/>
</dbReference>
<dbReference type="Proteomes" id="UP000027238">
    <property type="component" value="Unassembled WGS sequence"/>
</dbReference>
<evidence type="ECO:0000313" key="2">
    <source>
        <dbReference type="EMBL" id="KDN66082.1"/>
    </source>
</evidence>
<proteinExistence type="predicted"/>
<dbReference type="PANTHER" id="PTHR14614">
    <property type="entry name" value="HEPATOCELLULAR CARCINOMA-ASSOCIATED ANTIGEN"/>
    <property type="match status" value="1"/>
</dbReference>
<dbReference type="GO" id="GO:0008757">
    <property type="term" value="F:S-adenosylmethionine-dependent methyltransferase activity"/>
    <property type="evidence" value="ECO:0007669"/>
    <property type="project" value="UniProtKB-ARBA"/>
</dbReference>
<dbReference type="InterPro" id="IPR029063">
    <property type="entry name" value="SAM-dependent_MTases_sf"/>
</dbReference>
<dbReference type="InterPro" id="IPR019410">
    <property type="entry name" value="Methyltransf_16"/>
</dbReference>
<dbReference type="OrthoDB" id="2529286at2759"/>
<dbReference type="SUPFAM" id="SSF53335">
    <property type="entry name" value="S-adenosyl-L-methionine-dependent methyltransferases"/>
    <property type="match status" value="1"/>
</dbReference>
<dbReference type="PANTHER" id="PTHR14614:SF109">
    <property type="entry name" value="RIBOSOMAL LYSINE N-METHYLTRANSFERASE 5"/>
    <property type="match status" value="1"/>
</dbReference>
<dbReference type="HOGENOM" id="CLU_051532_1_1_1"/>
<evidence type="ECO:0008006" key="4">
    <source>
        <dbReference type="Google" id="ProtNLM"/>
    </source>
</evidence>
<feature type="compositionally biased region" description="Low complexity" evidence="1">
    <location>
        <begin position="179"/>
        <end position="191"/>
    </location>
</feature>
<dbReference type="GO" id="GO:0032991">
    <property type="term" value="C:protein-containing complex"/>
    <property type="evidence" value="ECO:0007669"/>
    <property type="project" value="TreeGrafter"/>
</dbReference>
<dbReference type="STRING" id="1173701.A0A066XAW5"/>
<dbReference type="AlphaFoldDB" id="A0A066XAW5"/>
<dbReference type="GO" id="GO:0005829">
    <property type="term" value="C:cytosol"/>
    <property type="evidence" value="ECO:0007669"/>
    <property type="project" value="TreeGrafter"/>
</dbReference>